<dbReference type="AlphaFoldDB" id="A0A6G4CTI4"/>
<dbReference type="InterPro" id="IPR010365">
    <property type="entry name" value="DUF961"/>
</dbReference>
<name>A0A6G4CTI4_CLOBO</name>
<reference evidence="1" key="1">
    <citation type="submission" date="2019-02" db="EMBL/GenBank/DDBJ databases">
        <title>Genome sequencing of Clostridium botulinum clinical isolates.</title>
        <authorList>
            <person name="Brunt J."/>
            <person name="Van Vliet A.H.M."/>
            <person name="Stringer S.C."/>
            <person name="Grant K.A."/>
            <person name="Carter A.C."/>
            <person name="Peck M.W."/>
        </authorList>
    </citation>
    <scope>NUCLEOTIDE SEQUENCE</scope>
    <source>
        <strain evidence="1">H114400598</strain>
    </source>
</reference>
<proteinExistence type="predicted"/>
<dbReference type="InterPro" id="IPR038620">
    <property type="entry name" value="YdcP-like_sf"/>
</dbReference>
<protein>
    <submittedName>
        <fullName evidence="1">DUF961 domain-containing protein</fullName>
    </submittedName>
</protein>
<accession>A0A6G4CTI4</accession>
<evidence type="ECO:0000313" key="1">
    <source>
        <dbReference type="EMBL" id="NEZ76027.1"/>
    </source>
</evidence>
<gene>
    <name evidence="1" type="ORF">EXM56_11985</name>
</gene>
<dbReference type="Pfam" id="PF06125">
    <property type="entry name" value="DUF961"/>
    <property type="match status" value="1"/>
</dbReference>
<comment type="caution">
    <text evidence="1">The sequence shown here is derived from an EMBL/GenBank/DDBJ whole genome shotgun (WGS) entry which is preliminary data.</text>
</comment>
<dbReference type="Gene3D" id="2.40.50.390">
    <property type="entry name" value="Conjugative transposon protein, DUF961"/>
    <property type="match status" value="1"/>
</dbReference>
<sequence>MKLKYIIPNMEKTFGNLEYAGEGGVEQRRINGKMTVISRSYNLYSDIQRADDIVVVLPANAGDKTFEVEEKVKLINPKIIAEGYKIGTRGFTNYILLADDIVKA</sequence>
<dbReference type="EMBL" id="SGKT01000025">
    <property type="protein sequence ID" value="NEZ76027.1"/>
    <property type="molecule type" value="Genomic_DNA"/>
</dbReference>
<organism evidence="1">
    <name type="scientific">Clostridium botulinum</name>
    <dbReference type="NCBI Taxonomy" id="1491"/>
    <lineage>
        <taxon>Bacteria</taxon>
        <taxon>Bacillati</taxon>
        <taxon>Bacillota</taxon>
        <taxon>Clostridia</taxon>
        <taxon>Eubacteriales</taxon>
        <taxon>Clostridiaceae</taxon>
        <taxon>Clostridium</taxon>
    </lineage>
</organism>